<keyword evidence="5" id="KW-0175">Coiled coil</keyword>
<dbReference type="OrthoDB" id="3176171at2759"/>
<gene>
    <name evidence="9" type="ORF">TSOC_010966</name>
</gene>
<sequence>MADDEPSSSIQVCVRAVDKNTLLQLRGATAKGYAFDRRYGQDVTSDAIYDDCVASLGYNATVLAYGQTGSGKTHTMAGGAGIHGVVEEGKPQQLGVTPRVIQHIFALAEAIRKKEKPGERTV</sequence>
<name>A0A2J7ZRX9_9CHLO</name>
<dbReference type="EMBL" id="PGGS01000562">
    <property type="protein sequence ID" value="PNH03015.1"/>
    <property type="molecule type" value="Genomic_DNA"/>
</dbReference>
<accession>A0A2J7ZRX9</accession>
<feature type="binding site" evidence="7">
    <location>
        <begin position="66"/>
        <end position="73"/>
    </location>
    <ligand>
        <name>ATP</name>
        <dbReference type="ChEBI" id="CHEBI:30616"/>
    </ligand>
</feature>
<comment type="similarity">
    <text evidence="7">Belongs to the TRAFAC class myosin-kinesin ATPase superfamily. Kinesin family.</text>
</comment>
<evidence type="ECO:0000256" key="6">
    <source>
        <dbReference type="ARBA" id="ARBA00023175"/>
    </source>
</evidence>
<feature type="domain" description="Kinesin motor" evidence="8">
    <location>
        <begin position="1"/>
        <end position="122"/>
    </location>
</feature>
<dbReference type="GO" id="GO:0005737">
    <property type="term" value="C:cytoplasm"/>
    <property type="evidence" value="ECO:0007669"/>
    <property type="project" value="UniProtKB-SubCell"/>
</dbReference>
<evidence type="ECO:0000259" key="8">
    <source>
        <dbReference type="PROSITE" id="PS50067"/>
    </source>
</evidence>
<comment type="subcellular location">
    <subcellularLocation>
        <location evidence="1">Cytoplasm</location>
    </subcellularLocation>
</comment>
<protein>
    <submittedName>
        <fullName evidence="9">Kinesin-like protein KIF27</fullName>
    </submittedName>
</protein>
<dbReference type="PANTHER" id="PTHR47969">
    <property type="entry name" value="CHROMOSOME-ASSOCIATED KINESIN KIF4A-RELATED"/>
    <property type="match status" value="1"/>
</dbReference>
<dbReference type="SUPFAM" id="SSF52540">
    <property type="entry name" value="P-loop containing nucleoside triphosphate hydrolases"/>
    <property type="match status" value="1"/>
</dbReference>
<evidence type="ECO:0000313" key="10">
    <source>
        <dbReference type="Proteomes" id="UP000236333"/>
    </source>
</evidence>
<dbReference type="AlphaFoldDB" id="A0A2J7ZRX9"/>
<dbReference type="GO" id="GO:0007052">
    <property type="term" value="P:mitotic spindle organization"/>
    <property type="evidence" value="ECO:0007669"/>
    <property type="project" value="TreeGrafter"/>
</dbReference>
<dbReference type="Pfam" id="PF00225">
    <property type="entry name" value="Kinesin"/>
    <property type="match status" value="1"/>
</dbReference>
<dbReference type="GO" id="GO:0005524">
    <property type="term" value="F:ATP binding"/>
    <property type="evidence" value="ECO:0007669"/>
    <property type="project" value="UniProtKB-UniRule"/>
</dbReference>
<keyword evidence="10" id="KW-1185">Reference proteome</keyword>
<dbReference type="PANTHER" id="PTHR47969:SF15">
    <property type="entry name" value="CHROMOSOME-ASSOCIATED KINESIN KIF4A-RELATED"/>
    <property type="match status" value="1"/>
</dbReference>
<dbReference type="GO" id="GO:0005875">
    <property type="term" value="C:microtubule associated complex"/>
    <property type="evidence" value="ECO:0007669"/>
    <property type="project" value="TreeGrafter"/>
</dbReference>
<evidence type="ECO:0000256" key="1">
    <source>
        <dbReference type="ARBA" id="ARBA00004496"/>
    </source>
</evidence>
<evidence type="ECO:0000256" key="2">
    <source>
        <dbReference type="ARBA" id="ARBA00022490"/>
    </source>
</evidence>
<feature type="non-terminal residue" evidence="9">
    <location>
        <position position="122"/>
    </location>
</feature>
<comment type="caution">
    <text evidence="9">The sequence shown here is derived from an EMBL/GenBank/DDBJ whole genome shotgun (WGS) entry which is preliminary data.</text>
</comment>
<evidence type="ECO:0000256" key="3">
    <source>
        <dbReference type="ARBA" id="ARBA00022741"/>
    </source>
</evidence>
<dbReference type="Proteomes" id="UP000236333">
    <property type="component" value="Unassembled WGS sequence"/>
</dbReference>
<dbReference type="GO" id="GO:0051231">
    <property type="term" value="P:spindle elongation"/>
    <property type="evidence" value="ECO:0007669"/>
    <property type="project" value="TreeGrafter"/>
</dbReference>
<reference evidence="9 10" key="1">
    <citation type="journal article" date="2017" name="Mol. Biol. Evol.">
        <title>The 4-celled Tetrabaena socialis nuclear genome reveals the essential components for genetic control of cell number at the origin of multicellularity in the volvocine lineage.</title>
        <authorList>
            <person name="Featherston J."/>
            <person name="Arakaki Y."/>
            <person name="Hanschen E.R."/>
            <person name="Ferris P.J."/>
            <person name="Michod R.E."/>
            <person name="Olson B.J.S.C."/>
            <person name="Nozaki H."/>
            <person name="Durand P.M."/>
        </authorList>
    </citation>
    <scope>NUCLEOTIDE SEQUENCE [LARGE SCALE GENOMIC DNA]</scope>
    <source>
        <strain evidence="9 10">NIES-571</strain>
    </source>
</reference>
<evidence type="ECO:0000256" key="5">
    <source>
        <dbReference type="ARBA" id="ARBA00023054"/>
    </source>
</evidence>
<dbReference type="InterPro" id="IPR001752">
    <property type="entry name" value="Kinesin_motor_dom"/>
</dbReference>
<keyword evidence="4 7" id="KW-0067">ATP-binding</keyword>
<proteinExistence type="inferred from homology"/>
<organism evidence="9 10">
    <name type="scientific">Tetrabaena socialis</name>
    <dbReference type="NCBI Taxonomy" id="47790"/>
    <lineage>
        <taxon>Eukaryota</taxon>
        <taxon>Viridiplantae</taxon>
        <taxon>Chlorophyta</taxon>
        <taxon>core chlorophytes</taxon>
        <taxon>Chlorophyceae</taxon>
        <taxon>CS clade</taxon>
        <taxon>Chlamydomonadales</taxon>
        <taxon>Tetrabaenaceae</taxon>
        <taxon>Tetrabaena</taxon>
    </lineage>
</organism>
<keyword evidence="2" id="KW-0963">Cytoplasm</keyword>
<dbReference type="GO" id="GO:0008017">
    <property type="term" value="F:microtubule binding"/>
    <property type="evidence" value="ECO:0007669"/>
    <property type="project" value="InterPro"/>
</dbReference>
<dbReference type="GO" id="GO:0007018">
    <property type="term" value="P:microtubule-based movement"/>
    <property type="evidence" value="ECO:0007669"/>
    <property type="project" value="InterPro"/>
</dbReference>
<keyword evidence="3 7" id="KW-0547">Nucleotide-binding</keyword>
<dbReference type="Gene3D" id="3.40.850.10">
    <property type="entry name" value="Kinesin motor domain"/>
    <property type="match status" value="1"/>
</dbReference>
<evidence type="ECO:0000256" key="7">
    <source>
        <dbReference type="PROSITE-ProRule" id="PRU00283"/>
    </source>
</evidence>
<dbReference type="InterPro" id="IPR027417">
    <property type="entry name" value="P-loop_NTPase"/>
</dbReference>
<dbReference type="PROSITE" id="PS50067">
    <property type="entry name" value="KINESIN_MOTOR_2"/>
    <property type="match status" value="1"/>
</dbReference>
<dbReference type="InterPro" id="IPR036961">
    <property type="entry name" value="Kinesin_motor_dom_sf"/>
</dbReference>
<evidence type="ECO:0000256" key="4">
    <source>
        <dbReference type="ARBA" id="ARBA00022840"/>
    </source>
</evidence>
<evidence type="ECO:0000313" key="9">
    <source>
        <dbReference type="EMBL" id="PNH03015.1"/>
    </source>
</evidence>
<dbReference type="InterPro" id="IPR027640">
    <property type="entry name" value="Kinesin-like_fam"/>
</dbReference>
<keyword evidence="6 7" id="KW-0505">Motor protein</keyword>
<dbReference type="GO" id="GO:0003777">
    <property type="term" value="F:microtubule motor activity"/>
    <property type="evidence" value="ECO:0007669"/>
    <property type="project" value="InterPro"/>
</dbReference>